<dbReference type="RefSeq" id="WP_132005707.1">
    <property type="nucleotide sequence ID" value="NZ_SMFK01000006.1"/>
</dbReference>
<reference evidence="1 2" key="1">
    <citation type="submission" date="2019-03" db="EMBL/GenBank/DDBJ databases">
        <title>Flavobacterium AR-3-4 sp. nov. isolated from arctic soil.</title>
        <authorList>
            <person name="Chaudhary D.K."/>
        </authorList>
    </citation>
    <scope>NUCLEOTIDE SEQUENCE [LARGE SCALE GENOMIC DNA]</scope>
    <source>
        <strain evidence="1 2">AR-3-4</strain>
    </source>
</reference>
<dbReference type="Proteomes" id="UP000295479">
    <property type="component" value="Unassembled WGS sequence"/>
</dbReference>
<proteinExistence type="predicted"/>
<dbReference type="EMBL" id="SMFK01000006">
    <property type="protein sequence ID" value="TDD96564.1"/>
    <property type="molecule type" value="Genomic_DNA"/>
</dbReference>
<name>A0A4R5CGZ2_9FLAO</name>
<dbReference type="SUPFAM" id="SSF47240">
    <property type="entry name" value="Ferritin-like"/>
    <property type="match status" value="1"/>
</dbReference>
<dbReference type="InterPro" id="IPR009078">
    <property type="entry name" value="Ferritin-like_SF"/>
</dbReference>
<protein>
    <submittedName>
        <fullName evidence="1">Ferritin-like domain-containing protein</fullName>
    </submittedName>
</protein>
<gene>
    <name evidence="1" type="ORF">E0F76_11180</name>
</gene>
<organism evidence="1 2">
    <name type="scientific">Flavobacterium cellulosilyticum</name>
    <dbReference type="NCBI Taxonomy" id="2541731"/>
    <lineage>
        <taxon>Bacteria</taxon>
        <taxon>Pseudomonadati</taxon>
        <taxon>Bacteroidota</taxon>
        <taxon>Flavobacteriia</taxon>
        <taxon>Flavobacteriales</taxon>
        <taxon>Flavobacteriaceae</taxon>
        <taxon>Flavobacterium</taxon>
    </lineage>
</organism>
<accession>A0A4R5CGZ2</accession>
<dbReference type="Pfam" id="PF13668">
    <property type="entry name" value="Ferritin_2"/>
    <property type="match status" value="1"/>
</dbReference>
<sequence length="247" mass="26571">MKNVLSIQEVKPSFTNRRSFLKISGLTLVGTSLLLAGCNDDDQKNDPVNQLPGVRNGVFDLGSGDFGVLTYAYALEQLEADFYTKVVNASGFTTNFTAQDQAVLTDLYRHEVIHREFFKTALTGALPNPTTQLLPSLSFDYGTLNFSNRTQVLATAKALEDTGVAAYNGAGKLIKSPDYLLLAGKIVSVEARHASAIRSLINPNSKDFAGDDVINVTTGLDVASNPSQVIPIAGGFITTKFTAQYLP</sequence>
<evidence type="ECO:0000313" key="1">
    <source>
        <dbReference type="EMBL" id="TDD96564.1"/>
    </source>
</evidence>
<evidence type="ECO:0000313" key="2">
    <source>
        <dbReference type="Proteomes" id="UP000295479"/>
    </source>
</evidence>
<comment type="caution">
    <text evidence="1">The sequence shown here is derived from an EMBL/GenBank/DDBJ whole genome shotgun (WGS) entry which is preliminary data.</text>
</comment>
<dbReference type="OrthoDB" id="954262at2"/>
<keyword evidence="2" id="KW-1185">Reference proteome</keyword>
<dbReference type="AlphaFoldDB" id="A0A4R5CGZ2"/>